<dbReference type="EMBL" id="LAZR01042847">
    <property type="protein sequence ID" value="KKL08519.1"/>
    <property type="molecule type" value="Genomic_DNA"/>
</dbReference>
<sequence length="121" mass="13460">PLEVFDRRGPAAPLYELFDRVDEMLGTIHGRFYRVQIEHYSLDKIIDIYDGPETVFWADASGDGDQEIHVMGMLEAAEGAAAIHQSSHADAVQIRNDLCPRWRDIPLEGGAGLLVKPAGRM</sequence>
<proteinExistence type="predicted"/>
<reference evidence="1" key="1">
    <citation type="journal article" date="2015" name="Nature">
        <title>Complex archaea that bridge the gap between prokaryotes and eukaryotes.</title>
        <authorList>
            <person name="Spang A."/>
            <person name="Saw J.H."/>
            <person name="Jorgensen S.L."/>
            <person name="Zaremba-Niedzwiedzka K."/>
            <person name="Martijn J."/>
            <person name="Lind A.E."/>
            <person name="van Eijk R."/>
            <person name="Schleper C."/>
            <person name="Guy L."/>
            <person name="Ettema T.J."/>
        </authorList>
    </citation>
    <scope>NUCLEOTIDE SEQUENCE</scope>
</reference>
<protein>
    <submittedName>
        <fullName evidence="1">Uncharacterized protein</fullName>
    </submittedName>
</protein>
<organism evidence="1">
    <name type="scientific">marine sediment metagenome</name>
    <dbReference type="NCBI Taxonomy" id="412755"/>
    <lineage>
        <taxon>unclassified sequences</taxon>
        <taxon>metagenomes</taxon>
        <taxon>ecological metagenomes</taxon>
    </lineage>
</organism>
<dbReference type="AlphaFoldDB" id="A0A0F9AG54"/>
<feature type="non-terminal residue" evidence="1">
    <location>
        <position position="1"/>
    </location>
</feature>
<comment type="caution">
    <text evidence="1">The sequence shown here is derived from an EMBL/GenBank/DDBJ whole genome shotgun (WGS) entry which is preliminary data.</text>
</comment>
<evidence type="ECO:0000313" key="1">
    <source>
        <dbReference type="EMBL" id="KKL08519.1"/>
    </source>
</evidence>
<accession>A0A0F9AG54</accession>
<name>A0A0F9AG54_9ZZZZ</name>
<gene>
    <name evidence="1" type="ORF">LCGC14_2575070</name>
</gene>